<evidence type="ECO:0000313" key="1">
    <source>
        <dbReference type="EMBL" id="CAL1357395.1"/>
    </source>
</evidence>
<keyword evidence="2" id="KW-1185">Reference proteome</keyword>
<dbReference type="AlphaFoldDB" id="A0AAV2CNQ1"/>
<accession>A0AAV2CNQ1</accession>
<evidence type="ECO:0000313" key="2">
    <source>
        <dbReference type="Proteomes" id="UP001497516"/>
    </source>
</evidence>
<organism evidence="1 2">
    <name type="scientific">Linum trigynum</name>
    <dbReference type="NCBI Taxonomy" id="586398"/>
    <lineage>
        <taxon>Eukaryota</taxon>
        <taxon>Viridiplantae</taxon>
        <taxon>Streptophyta</taxon>
        <taxon>Embryophyta</taxon>
        <taxon>Tracheophyta</taxon>
        <taxon>Spermatophyta</taxon>
        <taxon>Magnoliopsida</taxon>
        <taxon>eudicotyledons</taxon>
        <taxon>Gunneridae</taxon>
        <taxon>Pentapetalae</taxon>
        <taxon>rosids</taxon>
        <taxon>fabids</taxon>
        <taxon>Malpighiales</taxon>
        <taxon>Linaceae</taxon>
        <taxon>Linum</taxon>
    </lineage>
</organism>
<gene>
    <name evidence="1" type="ORF">LTRI10_LOCUS5029</name>
</gene>
<reference evidence="1 2" key="1">
    <citation type="submission" date="2024-04" db="EMBL/GenBank/DDBJ databases">
        <authorList>
            <person name="Fracassetti M."/>
        </authorList>
    </citation>
    <scope>NUCLEOTIDE SEQUENCE [LARGE SCALE GENOMIC DNA]</scope>
</reference>
<proteinExistence type="predicted"/>
<name>A0AAV2CNQ1_9ROSI</name>
<dbReference type="EMBL" id="OZ034813">
    <property type="protein sequence ID" value="CAL1357395.1"/>
    <property type="molecule type" value="Genomic_DNA"/>
</dbReference>
<protein>
    <submittedName>
        <fullName evidence="1">Uncharacterized protein</fullName>
    </submittedName>
</protein>
<dbReference type="Proteomes" id="UP001497516">
    <property type="component" value="Chromosome 1"/>
</dbReference>
<sequence>MFSLLNSITKYKNSPPLIHMFFLPHHRSFLHTSHPDLQLLLFTSNSTSTLHPSRGSATGLVLKSADNCAYLAIGFQRLHGFTLEGDYEVFIRQLLRGIVKDAIEDLVLRECYKMIAALELGLELCAILRIANQVAIVWREKSFLSGLELLSFDFIVWVGRDI</sequence>